<name>A0ABZ2PQ61_9NOCA</name>
<dbReference type="InterPro" id="IPR036271">
    <property type="entry name" value="Tet_transcr_reg_TetR-rel_C_sf"/>
</dbReference>
<dbReference type="RefSeq" id="WP_338888832.1">
    <property type="nucleotide sequence ID" value="NZ_CP147846.1"/>
</dbReference>
<feature type="DNA-binding region" description="H-T-H motif" evidence="5">
    <location>
        <begin position="27"/>
        <end position="46"/>
    </location>
</feature>
<keyword evidence="2" id="KW-0805">Transcription regulation</keyword>
<keyword evidence="8" id="KW-1185">Reference proteome</keyword>
<dbReference type="SUPFAM" id="SSF48498">
    <property type="entry name" value="Tetracyclin repressor-like, C-terminal domain"/>
    <property type="match status" value="1"/>
</dbReference>
<dbReference type="Pfam" id="PF00440">
    <property type="entry name" value="TetR_N"/>
    <property type="match status" value="1"/>
</dbReference>
<dbReference type="PROSITE" id="PS50977">
    <property type="entry name" value="HTH_TETR_2"/>
    <property type="match status" value="1"/>
</dbReference>
<dbReference type="InterPro" id="IPR039538">
    <property type="entry name" value="BetI_C"/>
</dbReference>
<keyword evidence="1" id="KW-0678">Repressor</keyword>
<dbReference type="PANTHER" id="PTHR30055">
    <property type="entry name" value="HTH-TYPE TRANSCRIPTIONAL REGULATOR RUTR"/>
    <property type="match status" value="1"/>
</dbReference>
<dbReference type="InterPro" id="IPR050109">
    <property type="entry name" value="HTH-type_TetR-like_transc_reg"/>
</dbReference>
<dbReference type="Gene3D" id="1.10.357.10">
    <property type="entry name" value="Tetracycline Repressor, domain 2"/>
    <property type="match status" value="1"/>
</dbReference>
<dbReference type="InterPro" id="IPR009057">
    <property type="entry name" value="Homeodomain-like_sf"/>
</dbReference>
<keyword evidence="3 5" id="KW-0238">DNA-binding</keyword>
<dbReference type="Pfam" id="PF13977">
    <property type="entry name" value="TetR_C_6"/>
    <property type="match status" value="1"/>
</dbReference>
<evidence type="ECO:0000256" key="4">
    <source>
        <dbReference type="ARBA" id="ARBA00023163"/>
    </source>
</evidence>
<evidence type="ECO:0000256" key="1">
    <source>
        <dbReference type="ARBA" id="ARBA00022491"/>
    </source>
</evidence>
<sequence>MGDDDRRDQILTAAERVATFEGLDKLTMRSAAAEAGVSLRLVQYYFGSKSSLLESVLTRFSDRSFAGWRARVGDEMSAREKVRAFVDAALPLDEERRAFHRLGVAFASLALSDPQLAAGIYRANLDATEEVLVDLIRSAALECGAADMEWRVEARTLMSLIHGVGTMIMVEQIDGPEAGRIVDRFLTGRVYLRRV</sequence>
<evidence type="ECO:0000256" key="2">
    <source>
        <dbReference type="ARBA" id="ARBA00023015"/>
    </source>
</evidence>
<evidence type="ECO:0000256" key="5">
    <source>
        <dbReference type="PROSITE-ProRule" id="PRU00335"/>
    </source>
</evidence>
<reference evidence="7 8" key="1">
    <citation type="submission" date="2024-03" db="EMBL/GenBank/DDBJ databases">
        <title>Natural products discovery in diverse microorganisms through a two-stage MS feature dereplication strategy.</title>
        <authorList>
            <person name="Zhang R."/>
        </authorList>
    </citation>
    <scope>NUCLEOTIDE SEQUENCE [LARGE SCALE GENOMIC DNA]</scope>
    <source>
        <strain evidence="7 8">18930</strain>
    </source>
</reference>
<evidence type="ECO:0000313" key="8">
    <source>
        <dbReference type="Proteomes" id="UP001432000"/>
    </source>
</evidence>
<proteinExistence type="predicted"/>
<dbReference type="PANTHER" id="PTHR30055:SF234">
    <property type="entry name" value="HTH-TYPE TRANSCRIPTIONAL REGULATOR BETI"/>
    <property type="match status" value="1"/>
</dbReference>
<dbReference type="SUPFAM" id="SSF46689">
    <property type="entry name" value="Homeodomain-like"/>
    <property type="match status" value="1"/>
</dbReference>
<evidence type="ECO:0000256" key="3">
    <source>
        <dbReference type="ARBA" id="ARBA00023125"/>
    </source>
</evidence>
<accession>A0ABZ2PQ61</accession>
<gene>
    <name evidence="7" type="ORF">WDS16_25765</name>
</gene>
<evidence type="ECO:0000313" key="7">
    <source>
        <dbReference type="EMBL" id="WXG68556.1"/>
    </source>
</evidence>
<evidence type="ECO:0000259" key="6">
    <source>
        <dbReference type="PROSITE" id="PS50977"/>
    </source>
</evidence>
<organism evidence="7 8">
    <name type="scientific">Rhodococcus sovatensis</name>
    <dbReference type="NCBI Taxonomy" id="1805840"/>
    <lineage>
        <taxon>Bacteria</taxon>
        <taxon>Bacillati</taxon>
        <taxon>Actinomycetota</taxon>
        <taxon>Actinomycetes</taxon>
        <taxon>Mycobacteriales</taxon>
        <taxon>Nocardiaceae</taxon>
        <taxon>Rhodococcus</taxon>
    </lineage>
</organism>
<keyword evidence="4" id="KW-0804">Transcription</keyword>
<dbReference type="Proteomes" id="UP001432000">
    <property type="component" value="Chromosome"/>
</dbReference>
<protein>
    <submittedName>
        <fullName evidence="7">TetR/AcrR family transcriptional regulator</fullName>
    </submittedName>
</protein>
<feature type="domain" description="HTH tetR-type" evidence="6">
    <location>
        <begin position="4"/>
        <end position="64"/>
    </location>
</feature>
<dbReference type="InterPro" id="IPR001647">
    <property type="entry name" value="HTH_TetR"/>
</dbReference>
<dbReference type="EMBL" id="CP147846">
    <property type="protein sequence ID" value="WXG68556.1"/>
    <property type="molecule type" value="Genomic_DNA"/>
</dbReference>